<evidence type="ECO:0000256" key="7">
    <source>
        <dbReference type="ARBA" id="ARBA00037993"/>
    </source>
</evidence>
<comment type="pathway">
    <text evidence="1">Purine metabolism; 7-cyano-7-deazaguanine biosynthesis.</text>
</comment>
<dbReference type="AlphaFoldDB" id="A0A853AR46"/>
<proteinExistence type="inferred from homology"/>
<protein>
    <recommendedName>
        <fullName evidence="8">7-cyano-7-deazaguanine synthase</fullName>
        <ecNumber evidence="8">6.3.4.20</ecNumber>
    </recommendedName>
</protein>
<dbReference type="Pfam" id="PF06508">
    <property type="entry name" value="QueC"/>
    <property type="match status" value="1"/>
</dbReference>
<evidence type="ECO:0000256" key="3">
    <source>
        <dbReference type="ARBA" id="ARBA00022723"/>
    </source>
</evidence>
<keyword evidence="11" id="KW-1185">Reference proteome</keyword>
<keyword evidence="6" id="KW-0067">ATP-binding</keyword>
<dbReference type="PANTHER" id="PTHR42914">
    <property type="entry name" value="7-CYANO-7-DEAZAGUANINE SYNTHASE"/>
    <property type="match status" value="1"/>
</dbReference>
<dbReference type="Gene3D" id="3.40.50.620">
    <property type="entry name" value="HUPs"/>
    <property type="match status" value="1"/>
</dbReference>
<keyword evidence="4" id="KW-0547">Nucleotide-binding</keyword>
<comment type="similarity">
    <text evidence="7">Belongs to the QueC family.</text>
</comment>
<reference evidence="10 11" key="1">
    <citation type="submission" date="2020-07" db="EMBL/GenBank/DDBJ databases">
        <title>Sequencing the genomes of 1000 actinobacteria strains.</title>
        <authorList>
            <person name="Klenk H.-P."/>
        </authorList>
    </citation>
    <scope>NUCLEOTIDE SEQUENCE [LARGE SCALE GENOMIC DNA]</scope>
    <source>
        <strain evidence="10 11">DSM 44065</strain>
    </source>
</reference>
<evidence type="ECO:0000256" key="1">
    <source>
        <dbReference type="ARBA" id="ARBA00005061"/>
    </source>
</evidence>
<organism evidence="10 11">
    <name type="scientific">Saccharopolyspora hordei</name>
    <dbReference type="NCBI Taxonomy" id="1838"/>
    <lineage>
        <taxon>Bacteria</taxon>
        <taxon>Bacillati</taxon>
        <taxon>Actinomycetota</taxon>
        <taxon>Actinomycetes</taxon>
        <taxon>Pseudonocardiales</taxon>
        <taxon>Pseudonocardiaceae</taxon>
        <taxon>Saccharopolyspora</taxon>
    </lineage>
</organism>
<dbReference type="Proteomes" id="UP000587002">
    <property type="component" value="Unassembled WGS sequence"/>
</dbReference>
<dbReference type="PANTHER" id="PTHR42914:SF1">
    <property type="entry name" value="7-CYANO-7-DEAZAGUANINE SYNTHASE"/>
    <property type="match status" value="1"/>
</dbReference>
<dbReference type="SUPFAM" id="SSF52402">
    <property type="entry name" value="Adenine nucleotide alpha hydrolases-like"/>
    <property type="match status" value="1"/>
</dbReference>
<dbReference type="RefSeq" id="WP_179720036.1">
    <property type="nucleotide sequence ID" value="NZ_BAABFH010000001.1"/>
</dbReference>
<name>A0A853AR46_9PSEU</name>
<evidence type="ECO:0000256" key="9">
    <source>
        <dbReference type="ARBA" id="ARBA00047890"/>
    </source>
</evidence>
<comment type="caution">
    <text evidence="10">The sequence shown here is derived from an EMBL/GenBank/DDBJ whole genome shotgun (WGS) entry which is preliminary data.</text>
</comment>
<evidence type="ECO:0000256" key="4">
    <source>
        <dbReference type="ARBA" id="ARBA00022741"/>
    </source>
</evidence>
<dbReference type="InterPro" id="IPR018317">
    <property type="entry name" value="QueC"/>
</dbReference>
<evidence type="ECO:0000256" key="2">
    <source>
        <dbReference type="ARBA" id="ARBA00022598"/>
    </source>
</evidence>
<keyword evidence="2" id="KW-0436">Ligase</keyword>
<evidence type="ECO:0000256" key="5">
    <source>
        <dbReference type="ARBA" id="ARBA00022833"/>
    </source>
</evidence>
<evidence type="ECO:0000313" key="11">
    <source>
        <dbReference type="Proteomes" id="UP000587002"/>
    </source>
</evidence>
<dbReference type="GO" id="GO:0016874">
    <property type="term" value="F:ligase activity"/>
    <property type="evidence" value="ECO:0007669"/>
    <property type="project" value="UniProtKB-KW"/>
</dbReference>
<dbReference type="InterPro" id="IPR014729">
    <property type="entry name" value="Rossmann-like_a/b/a_fold"/>
</dbReference>
<evidence type="ECO:0000313" key="10">
    <source>
        <dbReference type="EMBL" id="NYI83511.1"/>
    </source>
</evidence>
<dbReference type="EMBL" id="JACCFJ010000001">
    <property type="protein sequence ID" value="NYI83511.1"/>
    <property type="molecule type" value="Genomic_DNA"/>
</dbReference>
<keyword evidence="5" id="KW-0862">Zinc</keyword>
<accession>A0A853AR46</accession>
<gene>
    <name evidence="10" type="ORF">HNR68_002141</name>
</gene>
<sequence length="388" mass="43863">MPVTSDDVQETEETLQRAVQFGVLPPPWSTDLLHIARMVFVADKRCDRRKAPDRWTRTIDLEVELIDPAPWRDRAGRIVLELLTVLTGDRWRLDFRQTNESFEVQMGLFDEPVSEVVLFSGGLDSTAYGSKRSREREPLLFVTYQDFHLYELQRRRLEKMSGGDGTRYVTTSQRVQEVQEWSSRSRGFLYVATAIWAATARGASRVCIPENGQLAVNPPLTPSRLGSCSTRSVHPYTLHLLNELIACLGEQDLTVENPLWSMTKGEVCELALQSGLSAEELAEETYSCGSHPANTGGRDEHCGACVPCLLRRSGLHASSGGDRTRYKEPPERVRQHENVRALEWWLNHEFGERDIVADMPLPPGLSARSLLPVLERGRIEYRTMLASL</sequence>
<comment type="catalytic activity">
    <reaction evidence="9">
        <text>7-carboxy-7-carbaguanine + NH4(+) + 2 ATP = 7-cyano-7-carbaguanine + 2 AMP + 2 diphosphate + 2 H(+)</text>
        <dbReference type="Rhea" id="RHEA:27982"/>
        <dbReference type="ChEBI" id="CHEBI:15378"/>
        <dbReference type="ChEBI" id="CHEBI:28938"/>
        <dbReference type="ChEBI" id="CHEBI:30616"/>
        <dbReference type="ChEBI" id="CHEBI:33019"/>
        <dbReference type="ChEBI" id="CHEBI:45075"/>
        <dbReference type="ChEBI" id="CHEBI:61036"/>
        <dbReference type="ChEBI" id="CHEBI:456215"/>
        <dbReference type="EC" id="6.3.4.20"/>
    </reaction>
</comment>
<evidence type="ECO:0000256" key="8">
    <source>
        <dbReference type="ARBA" id="ARBA00039149"/>
    </source>
</evidence>
<dbReference type="GO" id="GO:0005524">
    <property type="term" value="F:ATP binding"/>
    <property type="evidence" value="ECO:0007669"/>
    <property type="project" value="UniProtKB-KW"/>
</dbReference>
<dbReference type="EC" id="6.3.4.20" evidence="8"/>
<dbReference type="GO" id="GO:0046872">
    <property type="term" value="F:metal ion binding"/>
    <property type="evidence" value="ECO:0007669"/>
    <property type="project" value="UniProtKB-KW"/>
</dbReference>
<evidence type="ECO:0000256" key="6">
    <source>
        <dbReference type="ARBA" id="ARBA00022840"/>
    </source>
</evidence>
<keyword evidence="3" id="KW-0479">Metal-binding</keyword>